<dbReference type="SUPFAM" id="SSF57850">
    <property type="entry name" value="RING/U-box"/>
    <property type="match status" value="1"/>
</dbReference>
<dbReference type="Gene3D" id="3.30.160.60">
    <property type="entry name" value="Classic Zinc Finger"/>
    <property type="match status" value="1"/>
</dbReference>
<feature type="coiled-coil region" evidence="6">
    <location>
        <begin position="190"/>
        <end position="224"/>
    </location>
</feature>
<keyword evidence="4" id="KW-0862">Zinc</keyword>
<feature type="domain" description="B box-type" evidence="8">
    <location>
        <begin position="139"/>
        <end position="175"/>
    </location>
</feature>
<evidence type="ECO:0000256" key="6">
    <source>
        <dbReference type="SAM" id="Coils"/>
    </source>
</evidence>
<dbReference type="Pfam" id="PF13445">
    <property type="entry name" value="zf-RING_UBOX"/>
    <property type="match status" value="1"/>
</dbReference>
<feature type="non-terminal residue" evidence="9">
    <location>
        <position position="383"/>
    </location>
</feature>
<dbReference type="CDD" id="cd19769">
    <property type="entry name" value="Bbox2_TRIM16-like"/>
    <property type="match status" value="1"/>
</dbReference>
<dbReference type="SUPFAM" id="SSF57845">
    <property type="entry name" value="B-box zinc-binding domain"/>
    <property type="match status" value="1"/>
</dbReference>
<dbReference type="SMART" id="SM00184">
    <property type="entry name" value="RING"/>
    <property type="match status" value="1"/>
</dbReference>
<keyword evidence="6" id="KW-0175">Coiled coil</keyword>
<dbReference type="InterPro" id="IPR027370">
    <property type="entry name" value="Znf-RING_euk"/>
</dbReference>
<evidence type="ECO:0000259" key="8">
    <source>
        <dbReference type="PROSITE" id="PS50119"/>
    </source>
</evidence>
<dbReference type="InterPro" id="IPR017907">
    <property type="entry name" value="Znf_RING_CS"/>
</dbReference>
<sequence>MASADLRDELSCSICLNIYTDPVTLPCGHNFCKNCIGNVLGTQERLGVYTCPECRAEFQDRPVLQTNKNMGNIAERFLSTQPEPGDTGICCTYCEDPVPAIKSCLQCETSLCIGHLEKHNRSVKHVIIEPTTHWGYRKCSVHDELLKYYCCEDEACICVSCCLAGDHRGHKVELLNEASEKKKEKLRTNLDKLFPEIEETEKRVQNLQENMKELQRKVTGVTERVIVIFKDIREQLEALERRVLSEISSQADKLSLTLTNLLQQLELKKDEVSLIEHLCNMTDPLIVLREWKTDNTIGGGNRGDHKRQKIDRAMCDVEVDLISETLITGLSGIVNGVKEKMIYGQEANDMLLDIKTAGNDVSVSGDSKSATYSHADQRFLAAS</sequence>
<keyword evidence="10" id="KW-1185">Reference proteome</keyword>
<dbReference type="EMBL" id="JAACNH010003575">
    <property type="protein sequence ID" value="KAG8429709.1"/>
    <property type="molecule type" value="Genomic_DNA"/>
</dbReference>
<evidence type="ECO:0000256" key="1">
    <source>
        <dbReference type="ARBA" id="ARBA00022723"/>
    </source>
</evidence>
<dbReference type="InterPro" id="IPR003649">
    <property type="entry name" value="Bbox_C"/>
</dbReference>
<gene>
    <name evidence="9" type="ORF">GDO86_019416</name>
</gene>
<evidence type="ECO:0000313" key="10">
    <source>
        <dbReference type="Proteomes" id="UP000812440"/>
    </source>
</evidence>
<keyword evidence="1" id="KW-0479">Metal-binding</keyword>
<dbReference type="Gene3D" id="4.10.830.40">
    <property type="match status" value="1"/>
</dbReference>
<dbReference type="SMART" id="SM00502">
    <property type="entry name" value="BBC"/>
    <property type="match status" value="1"/>
</dbReference>
<name>A0A8T2IAV9_9PIPI</name>
<evidence type="ECO:0000256" key="3">
    <source>
        <dbReference type="ARBA" id="ARBA00022786"/>
    </source>
</evidence>
<reference evidence="9" key="1">
    <citation type="thesis" date="2020" institute="ProQuest LLC" country="789 East Eisenhower Parkway, Ann Arbor, MI, USA">
        <title>Comparative Genomics and Chromosome Evolution.</title>
        <authorList>
            <person name="Mudd A.B."/>
        </authorList>
    </citation>
    <scope>NUCLEOTIDE SEQUENCE</scope>
    <source>
        <strain evidence="9">Female2</strain>
        <tissue evidence="9">Blood</tissue>
    </source>
</reference>
<dbReference type="InterPro" id="IPR051051">
    <property type="entry name" value="E3_ubiq-ligase_TRIM/RNF"/>
</dbReference>
<evidence type="ECO:0000256" key="2">
    <source>
        <dbReference type="ARBA" id="ARBA00022771"/>
    </source>
</evidence>
<evidence type="ECO:0000259" key="7">
    <source>
        <dbReference type="PROSITE" id="PS50089"/>
    </source>
</evidence>
<dbReference type="PANTHER" id="PTHR25465">
    <property type="entry name" value="B-BOX DOMAIN CONTAINING"/>
    <property type="match status" value="1"/>
</dbReference>
<proteinExistence type="predicted"/>
<dbReference type="PROSITE" id="PS50119">
    <property type="entry name" value="ZF_BBOX"/>
    <property type="match status" value="1"/>
</dbReference>
<dbReference type="PROSITE" id="PS50089">
    <property type="entry name" value="ZF_RING_2"/>
    <property type="match status" value="1"/>
</dbReference>
<comment type="caution">
    <text evidence="9">The sequence shown here is derived from an EMBL/GenBank/DDBJ whole genome shotgun (WGS) entry which is preliminary data.</text>
</comment>
<dbReference type="Gene3D" id="3.30.40.10">
    <property type="entry name" value="Zinc/RING finger domain, C3HC4 (zinc finger)"/>
    <property type="match status" value="1"/>
</dbReference>
<feature type="domain" description="RING-type" evidence="7">
    <location>
        <begin position="12"/>
        <end position="55"/>
    </location>
</feature>
<accession>A0A8T2IAV9</accession>
<dbReference type="InterPro" id="IPR001841">
    <property type="entry name" value="Znf_RING"/>
</dbReference>
<dbReference type="PANTHER" id="PTHR25465:SF41">
    <property type="entry name" value="E3 UBIQUITIN-PROTEIN LIGASE RNF135"/>
    <property type="match status" value="1"/>
</dbReference>
<evidence type="ECO:0000256" key="5">
    <source>
        <dbReference type="PROSITE-ProRule" id="PRU00024"/>
    </source>
</evidence>
<organism evidence="9 10">
    <name type="scientific">Hymenochirus boettgeri</name>
    <name type="common">Congo dwarf clawed frog</name>
    <dbReference type="NCBI Taxonomy" id="247094"/>
    <lineage>
        <taxon>Eukaryota</taxon>
        <taxon>Metazoa</taxon>
        <taxon>Chordata</taxon>
        <taxon>Craniata</taxon>
        <taxon>Vertebrata</taxon>
        <taxon>Euteleostomi</taxon>
        <taxon>Amphibia</taxon>
        <taxon>Batrachia</taxon>
        <taxon>Anura</taxon>
        <taxon>Pipoidea</taxon>
        <taxon>Pipidae</taxon>
        <taxon>Pipinae</taxon>
        <taxon>Hymenochirus</taxon>
    </lineage>
</organism>
<dbReference type="GO" id="GO:0008270">
    <property type="term" value="F:zinc ion binding"/>
    <property type="evidence" value="ECO:0007669"/>
    <property type="project" value="UniProtKB-KW"/>
</dbReference>
<dbReference type="Pfam" id="PF00643">
    <property type="entry name" value="zf-B_box"/>
    <property type="match status" value="1"/>
</dbReference>
<dbReference type="Proteomes" id="UP000812440">
    <property type="component" value="Unassembled WGS sequence"/>
</dbReference>
<evidence type="ECO:0000256" key="4">
    <source>
        <dbReference type="ARBA" id="ARBA00022833"/>
    </source>
</evidence>
<keyword evidence="2 5" id="KW-0863">Zinc-finger</keyword>
<dbReference type="PROSITE" id="PS00518">
    <property type="entry name" value="ZF_RING_1"/>
    <property type="match status" value="1"/>
</dbReference>
<protein>
    <submittedName>
        <fullName evidence="9">Uncharacterized protein</fullName>
    </submittedName>
</protein>
<dbReference type="OrthoDB" id="6105938at2759"/>
<evidence type="ECO:0000313" key="9">
    <source>
        <dbReference type="EMBL" id="KAG8429709.1"/>
    </source>
</evidence>
<dbReference type="InterPro" id="IPR000315">
    <property type="entry name" value="Znf_B-box"/>
</dbReference>
<dbReference type="InterPro" id="IPR013083">
    <property type="entry name" value="Znf_RING/FYVE/PHD"/>
</dbReference>
<keyword evidence="3" id="KW-0833">Ubl conjugation pathway</keyword>
<dbReference type="SMART" id="SM00336">
    <property type="entry name" value="BBOX"/>
    <property type="match status" value="1"/>
</dbReference>
<dbReference type="AlphaFoldDB" id="A0A8T2IAV9"/>